<dbReference type="Pfam" id="PF25486">
    <property type="entry name" value="DUF7909"/>
    <property type="match status" value="1"/>
</dbReference>
<dbReference type="AlphaFoldDB" id="A0AAN6XZW5"/>
<comment type="subcellular location">
    <subcellularLocation>
        <location evidence="1">Membrane</location>
        <topology evidence="1">Single-pass membrane protein</topology>
    </subcellularLocation>
</comment>
<evidence type="ECO:0000256" key="1">
    <source>
        <dbReference type="ARBA" id="ARBA00004167"/>
    </source>
</evidence>
<feature type="signal peptide" evidence="8">
    <location>
        <begin position="1"/>
        <end position="20"/>
    </location>
</feature>
<feature type="compositionally biased region" description="Low complexity" evidence="7">
    <location>
        <begin position="194"/>
        <end position="259"/>
    </location>
</feature>
<proteinExistence type="predicted"/>
<evidence type="ECO:0000313" key="10">
    <source>
        <dbReference type="EMBL" id="KAK4208655.1"/>
    </source>
</evidence>
<evidence type="ECO:0000256" key="3">
    <source>
        <dbReference type="ARBA" id="ARBA00022729"/>
    </source>
</evidence>
<protein>
    <submittedName>
        <fullName evidence="10">WSC-domain-containing protein</fullName>
    </submittedName>
</protein>
<evidence type="ECO:0000256" key="8">
    <source>
        <dbReference type="SAM" id="SignalP"/>
    </source>
</evidence>
<comment type="caution">
    <text evidence="10">The sequence shown here is derived from an EMBL/GenBank/DDBJ whole genome shotgun (WGS) entry which is preliminary data.</text>
</comment>
<feature type="domain" description="WSC" evidence="9">
    <location>
        <begin position="274"/>
        <end position="378"/>
    </location>
</feature>
<dbReference type="Pfam" id="PF01822">
    <property type="entry name" value="WSC"/>
    <property type="match status" value="1"/>
</dbReference>
<dbReference type="Proteomes" id="UP001301769">
    <property type="component" value="Unassembled WGS sequence"/>
</dbReference>
<dbReference type="InterPro" id="IPR057231">
    <property type="entry name" value="DUF7909"/>
</dbReference>
<dbReference type="PANTHER" id="PTHR24269">
    <property type="entry name" value="KREMEN PROTEIN"/>
    <property type="match status" value="1"/>
</dbReference>
<evidence type="ECO:0000256" key="7">
    <source>
        <dbReference type="SAM" id="MobiDB-lite"/>
    </source>
</evidence>
<feature type="region of interest" description="Disordered" evidence="7">
    <location>
        <begin position="194"/>
        <end position="264"/>
    </location>
</feature>
<reference evidence="10" key="1">
    <citation type="journal article" date="2023" name="Mol. Phylogenet. Evol.">
        <title>Genome-scale phylogeny and comparative genomics of the fungal order Sordariales.</title>
        <authorList>
            <person name="Hensen N."/>
            <person name="Bonometti L."/>
            <person name="Westerberg I."/>
            <person name="Brannstrom I.O."/>
            <person name="Guillou S."/>
            <person name="Cros-Aarteil S."/>
            <person name="Calhoun S."/>
            <person name="Haridas S."/>
            <person name="Kuo A."/>
            <person name="Mondo S."/>
            <person name="Pangilinan J."/>
            <person name="Riley R."/>
            <person name="LaButti K."/>
            <person name="Andreopoulos B."/>
            <person name="Lipzen A."/>
            <person name="Chen C."/>
            <person name="Yan M."/>
            <person name="Daum C."/>
            <person name="Ng V."/>
            <person name="Clum A."/>
            <person name="Steindorff A."/>
            <person name="Ohm R.A."/>
            <person name="Martin F."/>
            <person name="Silar P."/>
            <person name="Natvig D.O."/>
            <person name="Lalanne C."/>
            <person name="Gautier V."/>
            <person name="Ament-Velasquez S.L."/>
            <person name="Kruys A."/>
            <person name="Hutchinson M.I."/>
            <person name="Powell A.J."/>
            <person name="Barry K."/>
            <person name="Miller A.N."/>
            <person name="Grigoriev I.V."/>
            <person name="Debuchy R."/>
            <person name="Gladieux P."/>
            <person name="Hiltunen Thoren M."/>
            <person name="Johannesson H."/>
        </authorList>
    </citation>
    <scope>NUCLEOTIDE SEQUENCE</scope>
    <source>
        <strain evidence="10">PSN293</strain>
    </source>
</reference>
<dbReference type="SMART" id="SM00321">
    <property type="entry name" value="WSC"/>
    <property type="match status" value="1"/>
</dbReference>
<dbReference type="PROSITE" id="PS51257">
    <property type="entry name" value="PROKAR_LIPOPROTEIN"/>
    <property type="match status" value="1"/>
</dbReference>
<accession>A0AAN6XZW5</accession>
<keyword evidence="2" id="KW-0812">Transmembrane</keyword>
<keyword evidence="11" id="KW-1185">Reference proteome</keyword>
<evidence type="ECO:0000256" key="5">
    <source>
        <dbReference type="ARBA" id="ARBA00023136"/>
    </source>
</evidence>
<keyword evidence="3 8" id="KW-0732">Signal</keyword>
<organism evidence="10 11">
    <name type="scientific">Rhypophila decipiens</name>
    <dbReference type="NCBI Taxonomy" id="261697"/>
    <lineage>
        <taxon>Eukaryota</taxon>
        <taxon>Fungi</taxon>
        <taxon>Dikarya</taxon>
        <taxon>Ascomycota</taxon>
        <taxon>Pezizomycotina</taxon>
        <taxon>Sordariomycetes</taxon>
        <taxon>Sordariomycetidae</taxon>
        <taxon>Sordariales</taxon>
        <taxon>Naviculisporaceae</taxon>
        <taxon>Rhypophila</taxon>
    </lineage>
</organism>
<evidence type="ECO:0000256" key="6">
    <source>
        <dbReference type="ARBA" id="ARBA00023180"/>
    </source>
</evidence>
<evidence type="ECO:0000256" key="4">
    <source>
        <dbReference type="ARBA" id="ARBA00022989"/>
    </source>
</evidence>
<evidence type="ECO:0000256" key="2">
    <source>
        <dbReference type="ARBA" id="ARBA00022692"/>
    </source>
</evidence>
<evidence type="ECO:0000313" key="11">
    <source>
        <dbReference type="Proteomes" id="UP001301769"/>
    </source>
</evidence>
<gene>
    <name evidence="10" type="ORF">QBC37DRAFT_68975</name>
</gene>
<keyword evidence="5" id="KW-0472">Membrane</keyword>
<dbReference type="InterPro" id="IPR051836">
    <property type="entry name" value="Kremen_rcpt"/>
</dbReference>
<reference evidence="10" key="2">
    <citation type="submission" date="2023-05" db="EMBL/GenBank/DDBJ databases">
        <authorList>
            <consortium name="Lawrence Berkeley National Laboratory"/>
            <person name="Steindorff A."/>
            <person name="Hensen N."/>
            <person name="Bonometti L."/>
            <person name="Westerberg I."/>
            <person name="Brannstrom I.O."/>
            <person name="Guillou S."/>
            <person name="Cros-Aarteil S."/>
            <person name="Calhoun S."/>
            <person name="Haridas S."/>
            <person name="Kuo A."/>
            <person name="Mondo S."/>
            <person name="Pangilinan J."/>
            <person name="Riley R."/>
            <person name="Labutti K."/>
            <person name="Andreopoulos B."/>
            <person name="Lipzen A."/>
            <person name="Chen C."/>
            <person name="Yanf M."/>
            <person name="Daum C."/>
            <person name="Ng V."/>
            <person name="Clum A."/>
            <person name="Ohm R."/>
            <person name="Martin F."/>
            <person name="Silar P."/>
            <person name="Natvig D."/>
            <person name="Lalanne C."/>
            <person name="Gautier V."/>
            <person name="Ament-Velasquez S.L."/>
            <person name="Kruys A."/>
            <person name="Hutchinson M.I."/>
            <person name="Powell A.J."/>
            <person name="Barry K."/>
            <person name="Miller A.N."/>
            <person name="Grigoriev I.V."/>
            <person name="Debuchy R."/>
            <person name="Gladieux P."/>
            <person name="Thoren M.H."/>
            <person name="Johannesson H."/>
        </authorList>
    </citation>
    <scope>NUCLEOTIDE SEQUENCE</scope>
    <source>
        <strain evidence="10">PSN293</strain>
    </source>
</reference>
<feature type="chain" id="PRO_5043045202" evidence="8">
    <location>
        <begin position="21"/>
        <end position="390"/>
    </location>
</feature>
<keyword evidence="4" id="KW-1133">Transmembrane helix</keyword>
<evidence type="ECO:0000259" key="9">
    <source>
        <dbReference type="PROSITE" id="PS51212"/>
    </source>
</evidence>
<sequence>MHFTQRALSGLLAGAALTSACTLPTTPLSNTVMDNIRVQVQNASYPQVNNLYMNLFVAGGGDQHLFVGPVGNPTYDLHLYNGAIGRGTIRARIGGEDSEIDDTVKMFMTERGDPSALFQPTWACNPETDAVQINLEFIGKQNAAPGGWICVRPAFENSHEFRYYGPGNTKNDPNRFCIKVQLVLVPVAGTLTSTTVTASTTSSTSSTSSTSTTITTTTTPTTLTTSTTSTSTTSTTAPTTTTTTTTTSTSTSTTSTSPTSTPPVLPFADMTAQGFRFLGCAPEERRVTPADFPGRTLSGALYAEDAMTNEKCMAFCGSNGWAYAGTEWSRECWCGNSFASTRTPPTTLASLANCNYACSGAAGQKCGGDAWLSLYQKCPVGGSCVNVAFT</sequence>
<dbReference type="GO" id="GO:0005886">
    <property type="term" value="C:plasma membrane"/>
    <property type="evidence" value="ECO:0007669"/>
    <property type="project" value="TreeGrafter"/>
</dbReference>
<keyword evidence="6" id="KW-0325">Glycoprotein</keyword>
<name>A0AAN6XZW5_9PEZI</name>
<dbReference type="PROSITE" id="PS51212">
    <property type="entry name" value="WSC"/>
    <property type="match status" value="1"/>
</dbReference>
<dbReference type="EMBL" id="MU858234">
    <property type="protein sequence ID" value="KAK4208655.1"/>
    <property type="molecule type" value="Genomic_DNA"/>
</dbReference>
<dbReference type="InterPro" id="IPR002889">
    <property type="entry name" value="WSC_carb-bd"/>
</dbReference>
<dbReference type="PANTHER" id="PTHR24269:SF16">
    <property type="entry name" value="PROTEIN SLG1"/>
    <property type="match status" value="1"/>
</dbReference>